<sequence>MTAMLDFFLPPEMSTFVFVVLLVISFVASFITVAFGIGGGALMLAVMATLVPPLALIPTHGVIQWGSNFGRMVLTWRHIFWRAVPGFLLGSIIGAGLGSLLVVNIPPALVQIAVACFILWSLLGKPFTAIRNWPVTVGAVSSFLTMFFGATGMFVATYTKSQALGRHAHVATHATLMTAQHGIKSVAFGIIGFAFGAWAPFIVAMIVLGFAGTVAGKLLLNRMPDARFRRALDLVLLLLSLRLLYGGVTQLSWG</sequence>
<dbReference type="OrthoDB" id="8478323at2"/>
<evidence type="ECO:0000256" key="8">
    <source>
        <dbReference type="RuleBase" id="RU363041"/>
    </source>
</evidence>
<keyword evidence="6 8" id="KW-1133">Transmembrane helix</keyword>
<geneLocation type="plasmid" evidence="10">
    <name>pdy25-c</name>
</geneLocation>
<dbReference type="EMBL" id="CP021407">
    <property type="protein sequence ID" value="ATI43847.1"/>
    <property type="molecule type" value="Genomic_DNA"/>
</dbReference>
<evidence type="ECO:0000256" key="2">
    <source>
        <dbReference type="ARBA" id="ARBA00009142"/>
    </source>
</evidence>
<keyword evidence="9" id="KW-0614">Plasmid</keyword>
<dbReference type="InterPro" id="IPR002781">
    <property type="entry name" value="TM_pro_TauE-like"/>
</dbReference>
<evidence type="ECO:0000256" key="4">
    <source>
        <dbReference type="ARBA" id="ARBA00022475"/>
    </source>
</evidence>
<comment type="similarity">
    <text evidence="2 8">Belongs to the 4-toluene sulfonate uptake permease (TSUP) (TC 2.A.102) family.</text>
</comment>
<dbReference type="Proteomes" id="UP000219050">
    <property type="component" value="Plasmid pDY25-C"/>
</dbReference>
<evidence type="ECO:0000256" key="7">
    <source>
        <dbReference type="ARBA" id="ARBA00023136"/>
    </source>
</evidence>
<comment type="subcellular location">
    <subcellularLocation>
        <location evidence="1 8">Cell membrane</location>
        <topology evidence="1 8">Multi-pass membrane protein</topology>
    </subcellularLocation>
</comment>
<dbReference type="KEGG" id="cmag:CBW24_17045"/>
<evidence type="ECO:0000256" key="3">
    <source>
        <dbReference type="ARBA" id="ARBA00022448"/>
    </source>
</evidence>
<dbReference type="Pfam" id="PF01925">
    <property type="entry name" value="TauE"/>
    <property type="match status" value="1"/>
</dbReference>
<evidence type="ECO:0000313" key="10">
    <source>
        <dbReference type="Proteomes" id="UP000219050"/>
    </source>
</evidence>
<evidence type="ECO:0000256" key="6">
    <source>
        <dbReference type="ARBA" id="ARBA00022989"/>
    </source>
</evidence>
<dbReference type="PANTHER" id="PTHR30269">
    <property type="entry name" value="TRANSMEMBRANE PROTEIN YFCA"/>
    <property type="match status" value="1"/>
</dbReference>
<dbReference type="AlphaFoldDB" id="A0A291M4S4"/>
<keyword evidence="10" id="KW-1185">Reference proteome</keyword>
<dbReference type="PANTHER" id="PTHR30269:SF37">
    <property type="entry name" value="MEMBRANE TRANSPORTER PROTEIN"/>
    <property type="match status" value="1"/>
</dbReference>
<evidence type="ECO:0000256" key="1">
    <source>
        <dbReference type="ARBA" id="ARBA00004651"/>
    </source>
</evidence>
<proteinExistence type="inferred from homology"/>
<keyword evidence="3" id="KW-0813">Transport</keyword>
<feature type="transmembrane region" description="Helical" evidence="8">
    <location>
        <begin position="12"/>
        <end position="35"/>
    </location>
</feature>
<feature type="transmembrane region" description="Helical" evidence="8">
    <location>
        <begin position="135"/>
        <end position="156"/>
    </location>
</feature>
<keyword evidence="7 8" id="KW-0472">Membrane</keyword>
<name>A0A291M4S4_9RHOB</name>
<keyword evidence="4 8" id="KW-1003">Cell membrane</keyword>
<evidence type="ECO:0000256" key="5">
    <source>
        <dbReference type="ARBA" id="ARBA00022692"/>
    </source>
</evidence>
<protein>
    <recommendedName>
        <fullName evidence="8">Probable membrane transporter protein</fullName>
    </recommendedName>
</protein>
<gene>
    <name evidence="9" type="ORF">CBW24_17045</name>
</gene>
<evidence type="ECO:0000313" key="9">
    <source>
        <dbReference type="EMBL" id="ATI43847.1"/>
    </source>
</evidence>
<feature type="transmembrane region" description="Helical" evidence="8">
    <location>
        <begin position="105"/>
        <end position="123"/>
    </location>
</feature>
<feature type="transmembrane region" description="Helical" evidence="8">
    <location>
        <begin position="41"/>
        <end position="58"/>
    </location>
</feature>
<accession>A0A291M4S4</accession>
<organism evidence="9 10">
    <name type="scientific">Pacificitalea manganoxidans</name>
    <dbReference type="NCBI Taxonomy" id="1411902"/>
    <lineage>
        <taxon>Bacteria</taxon>
        <taxon>Pseudomonadati</taxon>
        <taxon>Pseudomonadota</taxon>
        <taxon>Alphaproteobacteria</taxon>
        <taxon>Rhodobacterales</taxon>
        <taxon>Paracoccaceae</taxon>
        <taxon>Pacificitalea</taxon>
    </lineage>
</organism>
<reference evidence="9 10" key="1">
    <citation type="submission" date="2017-05" db="EMBL/GenBank/DDBJ databases">
        <title>Comparative genomic and metabolic analysis of manganese-oxidizing mechanisms in Celeribater manganoxidans DY25T: its adaption to the environment of polymetallic nodule.</title>
        <authorList>
            <person name="Wang X."/>
        </authorList>
    </citation>
    <scope>NUCLEOTIDE SEQUENCE [LARGE SCALE GENOMIC DNA]</scope>
    <source>
        <strain evidence="9 10">DY25</strain>
        <plasmid evidence="10">pdy25-c</plasmid>
    </source>
</reference>
<feature type="transmembrane region" description="Helical" evidence="8">
    <location>
        <begin position="186"/>
        <end position="219"/>
    </location>
</feature>
<dbReference type="RefSeq" id="WP_097374497.1">
    <property type="nucleotide sequence ID" value="NZ_CP021407.1"/>
</dbReference>
<keyword evidence="5 8" id="KW-0812">Transmembrane</keyword>
<feature type="transmembrane region" description="Helical" evidence="8">
    <location>
        <begin position="79"/>
        <end position="99"/>
    </location>
</feature>
<dbReference type="InterPro" id="IPR052017">
    <property type="entry name" value="TSUP"/>
</dbReference>
<dbReference type="GO" id="GO:0005886">
    <property type="term" value="C:plasma membrane"/>
    <property type="evidence" value="ECO:0007669"/>
    <property type="project" value="UniProtKB-SubCell"/>
</dbReference>